<dbReference type="InterPro" id="IPR036890">
    <property type="entry name" value="HATPase_C_sf"/>
</dbReference>
<dbReference type="PANTHER" id="PTHR42878">
    <property type="entry name" value="TWO-COMPONENT HISTIDINE KINASE"/>
    <property type="match status" value="1"/>
</dbReference>
<dbReference type="PROSITE" id="PS50885">
    <property type="entry name" value="HAMP"/>
    <property type="match status" value="1"/>
</dbReference>
<dbReference type="SMART" id="SM00388">
    <property type="entry name" value="HisKA"/>
    <property type="match status" value="1"/>
</dbReference>
<dbReference type="FunFam" id="3.30.565.10:FF:000006">
    <property type="entry name" value="Sensor histidine kinase WalK"/>
    <property type="match status" value="1"/>
</dbReference>
<evidence type="ECO:0000259" key="14">
    <source>
        <dbReference type="PROSITE" id="PS50109"/>
    </source>
</evidence>
<evidence type="ECO:0000256" key="9">
    <source>
        <dbReference type="ARBA" id="ARBA00022840"/>
    </source>
</evidence>
<dbReference type="InterPro" id="IPR003660">
    <property type="entry name" value="HAMP_dom"/>
</dbReference>
<dbReference type="Proteomes" id="UP000654993">
    <property type="component" value="Unassembled WGS sequence"/>
</dbReference>
<dbReference type="EMBL" id="BMAQ01000001">
    <property type="protein sequence ID" value="GFR36851.1"/>
    <property type="molecule type" value="Genomic_DNA"/>
</dbReference>
<dbReference type="Gene3D" id="3.30.450.20">
    <property type="entry name" value="PAS domain"/>
    <property type="match status" value="1"/>
</dbReference>
<protein>
    <recommendedName>
        <fullName evidence="3">histidine kinase</fullName>
        <ecNumber evidence="3">2.7.13.3</ecNumber>
    </recommendedName>
</protein>
<name>A0A916Q9U1_9BACL</name>
<dbReference type="GO" id="GO:0000155">
    <property type="term" value="F:phosphorelay sensor kinase activity"/>
    <property type="evidence" value="ECO:0007669"/>
    <property type="project" value="InterPro"/>
</dbReference>
<dbReference type="PROSITE" id="PS50109">
    <property type="entry name" value="HIS_KIN"/>
    <property type="match status" value="1"/>
</dbReference>
<dbReference type="GO" id="GO:0000156">
    <property type="term" value="F:phosphorelay response regulator activity"/>
    <property type="evidence" value="ECO:0007669"/>
    <property type="project" value="TreeGrafter"/>
</dbReference>
<dbReference type="Pfam" id="PF02518">
    <property type="entry name" value="HATPase_c"/>
    <property type="match status" value="1"/>
</dbReference>
<keyword evidence="5" id="KW-0597">Phosphoprotein</keyword>
<reference evidence="16" key="2">
    <citation type="journal article" date="2021" name="Data Brief">
        <title>Draft genome sequence data of the facultative, thermophilic, xylanolytic bacterium Paenibacillus sp. strain DA-C8.</title>
        <authorList>
            <person name="Chhe C."/>
            <person name="Uke A."/>
            <person name="Baramee S."/>
            <person name="Ungkulpasvich U."/>
            <person name="Tachaapaikoon C."/>
            <person name="Pason P."/>
            <person name="Waeonukul R."/>
            <person name="Ratanakhanokchai K."/>
            <person name="Kosugi A."/>
        </authorList>
    </citation>
    <scope>NUCLEOTIDE SEQUENCE</scope>
    <source>
        <strain evidence="16">DA-C8</strain>
    </source>
</reference>
<dbReference type="InterPro" id="IPR035965">
    <property type="entry name" value="PAS-like_dom_sf"/>
</dbReference>
<dbReference type="InterPro" id="IPR003661">
    <property type="entry name" value="HisK_dim/P_dom"/>
</dbReference>
<evidence type="ECO:0000256" key="8">
    <source>
        <dbReference type="ARBA" id="ARBA00022777"/>
    </source>
</evidence>
<dbReference type="RefSeq" id="WP_200965147.1">
    <property type="nucleotide sequence ID" value="NZ_BMAQ01000001.1"/>
</dbReference>
<keyword evidence="6" id="KW-0808">Transferase</keyword>
<evidence type="ECO:0000256" key="5">
    <source>
        <dbReference type="ARBA" id="ARBA00022553"/>
    </source>
</evidence>
<dbReference type="PRINTS" id="PR00344">
    <property type="entry name" value="BCTRLSENSOR"/>
</dbReference>
<dbReference type="Gene3D" id="1.10.287.130">
    <property type="match status" value="1"/>
</dbReference>
<dbReference type="GO" id="GO:0005886">
    <property type="term" value="C:plasma membrane"/>
    <property type="evidence" value="ECO:0007669"/>
    <property type="project" value="UniProtKB-SubCell"/>
</dbReference>
<accession>A0A916Q9U1</accession>
<evidence type="ECO:0000313" key="16">
    <source>
        <dbReference type="EMBL" id="GFR36851.1"/>
    </source>
</evidence>
<feature type="domain" description="HAMP" evidence="15">
    <location>
        <begin position="68"/>
        <end position="120"/>
    </location>
</feature>
<dbReference type="InterPro" id="IPR050351">
    <property type="entry name" value="BphY/WalK/GraS-like"/>
</dbReference>
<dbReference type="SMART" id="SM00304">
    <property type="entry name" value="HAMP"/>
    <property type="match status" value="1"/>
</dbReference>
<dbReference type="Gene3D" id="3.30.565.10">
    <property type="entry name" value="Histidine kinase-like ATPase, C-terminal domain"/>
    <property type="match status" value="1"/>
</dbReference>
<dbReference type="GO" id="GO:0030295">
    <property type="term" value="F:protein kinase activator activity"/>
    <property type="evidence" value="ECO:0007669"/>
    <property type="project" value="TreeGrafter"/>
</dbReference>
<dbReference type="PANTHER" id="PTHR42878:SF3">
    <property type="entry name" value="HISTIDINE PROTEIN KINASE SAES"/>
    <property type="match status" value="1"/>
</dbReference>
<dbReference type="GO" id="GO:0007234">
    <property type="term" value="P:osmosensory signaling via phosphorelay pathway"/>
    <property type="evidence" value="ECO:0007669"/>
    <property type="project" value="TreeGrafter"/>
</dbReference>
<evidence type="ECO:0000256" key="11">
    <source>
        <dbReference type="ARBA" id="ARBA00023136"/>
    </source>
</evidence>
<dbReference type="Pfam" id="PF00512">
    <property type="entry name" value="HisKA"/>
    <property type="match status" value="1"/>
</dbReference>
<dbReference type="FunFam" id="1.10.287.130:FF:000001">
    <property type="entry name" value="Two-component sensor histidine kinase"/>
    <property type="match status" value="1"/>
</dbReference>
<evidence type="ECO:0000256" key="4">
    <source>
        <dbReference type="ARBA" id="ARBA00022475"/>
    </source>
</evidence>
<keyword evidence="4" id="KW-1003">Cell membrane</keyword>
<organism evidence="16 17">
    <name type="scientific">Insulibacter thermoxylanivorax</name>
    <dbReference type="NCBI Taxonomy" id="2749268"/>
    <lineage>
        <taxon>Bacteria</taxon>
        <taxon>Bacillati</taxon>
        <taxon>Bacillota</taxon>
        <taxon>Bacilli</taxon>
        <taxon>Bacillales</taxon>
        <taxon>Paenibacillaceae</taxon>
        <taxon>Insulibacter</taxon>
    </lineage>
</organism>
<proteinExistence type="predicted"/>
<keyword evidence="17" id="KW-1185">Reference proteome</keyword>
<dbReference type="InterPro" id="IPR013656">
    <property type="entry name" value="PAS_4"/>
</dbReference>
<comment type="subcellular location">
    <subcellularLocation>
        <location evidence="2">Cell membrane</location>
        <topology evidence="2">Multi-pass membrane protein</topology>
    </subcellularLocation>
</comment>
<dbReference type="SUPFAM" id="SSF55785">
    <property type="entry name" value="PYP-like sensor domain (PAS domain)"/>
    <property type="match status" value="1"/>
</dbReference>
<evidence type="ECO:0000256" key="10">
    <source>
        <dbReference type="ARBA" id="ARBA00023012"/>
    </source>
</evidence>
<keyword evidence="13" id="KW-0812">Transmembrane</keyword>
<dbReference type="SUPFAM" id="SSF55874">
    <property type="entry name" value="ATPase domain of HSP90 chaperone/DNA topoisomerase II/histidine kinase"/>
    <property type="match status" value="1"/>
</dbReference>
<dbReference type="Pfam" id="PF08448">
    <property type="entry name" value="PAS_4"/>
    <property type="match status" value="1"/>
</dbReference>
<comment type="caution">
    <text evidence="16">The sequence shown here is derived from an EMBL/GenBank/DDBJ whole genome shotgun (WGS) entry which is preliminary data.</text>
</comment>
<evidence type="ECO:0000256" key="2">
    <source>
        <dbReference type="ARBA" id="ARBA00004651"/>
    </source>
</evidence>
<evidence type="ECO:0000256" key="12">
    <source>
        <dbReference type="SAM" id="Coils"/>
    </source>
</evidence>
<feature type="domain" description="Histidine kinase" evidence="14">
    <location>
        <begin position="253"/>
        <end position="475"/>
    </location>
</feature>
<sequence>MKFFTSIVGKLWLTIIALVVIVLSILGMFLLDYIDQNFSNSSAVKNLFYITGAIGFSMTTLFALFLSTRITRPLIQLKEGAEMIAQGEYTKRIAYTSSDELGDLARSFNHMADELQRLIDALKHEKELLSSILSSMSDAVVSFDADGNLITANPQGQRLVEEWKAIEWDDELGKEAADLVSGGTVPKPMLALFESVVSGTPEHISKLNVLNTVWSVVMTPLYSDNKLRGAVAVLRDVTEENKLDKLRNDFVANVSHELRTPLSMVQGYSEALLDGIAATPEEQRAHVQVIHEESLRMGRLVQDLLDLAKMQSGHFELFYTTVNINDLLQRVERKYLPITKNRGIELSLTLPEEPLIMSRGDDDRLEQVLTNLLDNAIRHTPEGKRIMLSAEETILDDQHWIKLVVADEGHGISEQDLPYVFERFYKADKARTRDINGGTGLGLAIVKYFIDAHGGQVDLTSKVGEGTTFTIYLPM</sequence>
<dbReference type="InterPro" id="IPR003594">
    <property type="entry name" value="HATPase_dom"/>
</dbReference>
<dbReference type="SUPFAM" id="SSF158472">
    <property type="entry name" value="HAMP domain-like"/>
    <property type="match status" value="1"/>
</dbReference>
<dbReference type="Gene3D" id="6.10.340.10">
    <property type="match status" value="1"/>
</dbReference>
<evidence type="ECO:0000256" key="13">
    <source>
        <dbReference type="SAM" id="Phobius"/>
    </source>
</evidence>
<reference evidence="16" key="1">
    <citation type="submission" date="2020-08" db="EMBL/GenBank/DDBJ databases">
        <authorList>
            <person name="Uke A."/>
            <person name="Chhe C."/>
            <person name="Baramee S."/>
            <person name="Kosugi A."/>
        </authorList>
    </citation>
    <scope>NUCLEOTIDE SEQUENCE</scope>
    <source>
        <strain evidence="16">DA-C8</strain>
    </source>
</reference>
<evidence type="ECO:0000256" key="7">
    <source>
        <dbReference type="ARBA" id="ARBA00022741"/>
    </source>
</evidence>
<dbReference type="SUPFAM" id="SSF47384">
    <property type="entry name" value="Homodimeric domain of signal transducing histidine kinase"/>
    <property type="match status" value="1"/>
</dbReference>
<dbReference type="SMART" id="SM00387">
    <property type="entry name" value="HATPase_c"/>
    <property type="match status" value="1"/>
</dbReference>
<evidence type="ECO:0000256" key="1">
    <source>
        <dbReference type="ARBA" id="ARBA00000085"/>
    </source>
</evidence>
<feature type="transmembrane region" description="Helical" evidence="13">
    <location>
        <begin position="12"/>
        <end position="34"/>
    </location>
</feature>
<dbReference type="CDD" id="cd00075">
    <property type="entry name" value="HATPase"/>
    <property type="match status" value="1"/>
</dbReference>
<evidence type="ECO:0000256" key="6">
    <source>
        <dbReference type="ARBA" id="ARBA00022679"/>
    </source>
</evidence>
<dbReference type="InterPro" id="IPR036097">
    <property type="entry name" value="HisK_dim/P_sf"/>
</dbReference>
<keyword evidence="10" id="KW-0902">Two-component regulatory system</keyword>
<keyword evidence="12" id="KW-0175">Coiled coil</keyword>
<comment type="catalytic activity">
    <reaction evidence="1">
        <text>ATP + protein L-histidine = ADP + protein N-phospho-L-histidine.</text>
        <dbReference type="EC" id="2.7.13.3"/>
    </reaction>
</comment>
<keyword evidence="13" id="KW-1133">Transmembrane helix</keyword>
<evidence type="ECO:0000259" key="15">
    <source>
        <dbReference type="PROSITE" id="PS50885"/>
    </source>
</evidence>
<keyword evidence="9" id="KW-0067">ATP-binding</keyword>
<evidence type="ECO:0000313" key="17">
    <source>
        <dbReference type="Proteomes" id="UP000654993"/>
    </source>
</evidence>
<dbReference type="AlphaFoldDB" id="A0A916Q9U1"/>
<dbReference type="EC" id="2.7.13.3" evidence="3"/>
<dbReference type="CDD" id="cd06225">
    <property type="entry name" value="HAMP"/>
    <property type="match status" value="1"/>
</dbReference>
<dbReference type="InterPro" id="IPR004358">
    <property type="entry name" value="Sig_transdc_His_kin-like_C"/>
</dbReference>
<feature type="coiled-coil region" evidence="12">
    <location>
        <begin position="105"/>
        <end position="132"/>
    </location>
</feature>
<keyword evidence="8" id="KW-0418">Kinase</keyword>
<keyword evidence="7" id="KW-0547">Nucleotide-binding</keyword>
<dbReference type="GO" id="GO:0005524">
    <property type="term" value="F:ATP binding"/>
    <property type="evidence" value="ECO:0007669"/>
    <property type="project" value="UniProtKB-KW"/>
</dbReference>
<evidence type="ECO:0000256" key="3">
    <source>
        <dbReference type="ARBA" id="ARBA00012438"/>
    </source>
</evidence>
<gene>
    <name evidence="16" type="ORF">PRECH8_01470</name>
</gene>
<dbReference type="CDD" id="cd00082">
    <property type="entry name" value="HisKA"/>
    <property type="match status" value="1"/>
</dbReference>
<dbReference type="Pfam" id="PF00672">
    <property type="entry name" value="HAMP"/>
    <property type="match status" value="1"/>
</dbReference>
<keyword evidence="11 13" id="KW-0472">Membrane</keyword>
<feature type="transmembrane region" description="Helical" evidence="13">
    <location>
        <begin position="46"/>
        <end position="66"/>
    </location>
</feature>
<dbReference type="InterPro" id="IPR005467">
    <property type="entry name" value="His_kinase_dom"/>
</dbReference>